<dbReference type="AlphaFoldDB" id="A0A395S6G9"/>
<proteinExistence type="predicted"/>
<evidence type="ECO:0000259" key="1">
    <source>
        <dbReference type="Pfam" id="PF06985"/>
    </source>
</evidence>
<dbReference type="EMBL" id="PXOF01000077">
    <property type="protein sequence ID" value="RGP67940.1"/>
    <property type="molecule type" value="Genomic_DNA"/>
</dbReference>
<protein>
    <submittedName>
        <fullName evidence="2">Heterokaryon incompatibility</fullName>
    </submittedName>
</protein>
<feature type="domain" description="Heterokaryon incompatibility" evidence="1">
    <location>
        <begin position="23"/>
        <end position="97"/>
    </location>
</feature>
<accession>A0A395S6G9</accession>
<gene>
    <name evidence="2" type="ORF">FSPOR_5601</name>
</gene>
<name>A0A395S6G9_FUSSP</name>
<dbReference type="PANTHER" id="PTHR10622:SF10">
    <property type="entry name" value="HET DOMAIN-CONTAINING PROTEIN"/>
    <property type="match status" value="1"/>
</dbReference>
<comment type="caution">
    <text evidence="2">The sequence shown here is derived from an EMBL/GenBank/DDBJ whole genome shotgun (WGS) entry which is preliminary data.</text>
</comment>
<dbReference type="InterPro" id="IPR010730">
    <property type="entry name" value="HET"/>
</dbReference>
<dbReference type="STRING" id="5514.A0A395S6G9"/>
<dbReference type="Pfam" id="PF06985">
    <property type="entry name" value="HET"/>
    <property type="match status" value="1"/>
</dbReference>
<dbReference type="PANTHER" id="PTHR10622">
    <property type="entry name" value="HET DOMAIN-CONTAINING PROTEIN"/>
    <property type="match status" value="1"/>
</dbReference>
<sequence length="251" mass="28909">MWLLDAESGQLIFFANEDQIPPYAILSHTWSQDEVSFQDIMSIHTGTDLETKNGWLKIWNACRFTMYFGLRYVWIDTCCIDKSSSAELQEAINSMFRCLERSSFRRSRWFKRGWTLQELLAPIEVVFYDKDWKGISTRGSIGDLIGVITGIRPGYLSNDYRQHEGIRDKLSTASVAERMSWMNKRETTRPEDVAYCLLGIFDINMPMLYGEAPCSVGATKRHVVLSVWKKNLFLRRTPLLSDIAGTLNPVP</sequence>
<keyword evidence="3" id="KW-1185">Reference proteome</keyword>
<evidence type="ECO:0000313" key="3">
    <source>
        <dbReference type="Proteomes" id="UP000266152"/>
    </source>
</evidence>
<dbReference type="Proteomes" id="UP000266152">
    <property type="component" value="Unassembled WGS sequence"/>
</dbReference>
<organism evidence="2 3">
    <name type="scientific">Fusarium sporotrichioides</name>
    <dbReference type="NCBI Taxonomy" id="5514"/>
    <lineage>
        <taxon>Eukaryota</taxon>
        <taxon>Fungi</taxon>
        <taxon>Dikarya</taxon>
        <taxon>Ascomycota</taxon>
        <taxon>Pezizomycotina</taxon>
        <taxon>Sordariomycetes</taxon>
        <taxon>Hypocreomycetidae</taxon>
        <taxon>Hypocreales</taxon>
        <taxon>Nectriaceae</taxon>
        <taxon>Fusarium</taxon>
    </lineage>
</organism>
<reference evidence="2 3" key="1">
    <citation type="journal article" date="2018" name="PLoS Pathog.">
        <title>Evolution of structural diversity of trichothecenes, a family of toxins produced by plant pathogenic and entomopathogenic fungi.</title>
        <authorList>
            <person name="Proctor R.H."/>
            <person name="McCormick S.P."/>
            <person name="Kim H.S."/>
            <person name="Cardoza R.E."/>
            <person name="Stanley A.M."/>
            <person name="Lindo L."/>
            <person name="Kelly A."/>
            <person name="Brown D.W."/>
            <person name="Lee T."/>
            <person name="Vaughan M.M."/>
            <person name="Alexander N.J."/>
            <person name="Busman M."/>
            <person name="Gutierrez S."/>
        </authorList>
    </citation>
    <scope>NUCLEOTIDE SEQUENCE [LARGE SCALE GENOMIC DNA]</scope>
    <source>
        <strain evidence="2 3">NRRL 3299</strain>
    </source>
</reference>
<evidence type="ECO:0000313" key="2">
    <source>
        <dbReference type="EMBL" id="RGP67940.1"/>
    </source>
</evidence>